<feature type="transmembrane region" description="Helical" evidence="12">
    <location>
        <begin position="322"/>
        <end position="347"/>
    </location>
</feature>
<dbReference type="Pfam" id="PF00001">
    <property type="entry name" value="7tm_1"/>
    <property type="match status" value="1"/>
</dbReference>
<dbReference type="InterPro" id="IPR000276">
    <property type="entry name" value="GPCR_Rhodpsn"/>
</dbReference>
<comment type="similarity">
    <text evidence="11">Belongs to the G-protein coupled receptor 1 family.</text>
</comment>
<evidence type="ECO:0000256" key="11">
    <source>
        <dbReference type="RuleBase" id="RU000688"/>
    </source>
</evidence>
<dbReference type="PRINTS" id="PR01565">
    <property type="entry name" value="NEUROMEDINUR"/>
</dbReference>
<keyword evidence="2" id="KW-1003">Cell membrane</keyword>
<dbReference type="PROSITE" id="PS50262">
    <property type="entry name" value="G_PROTEIN_RECEP_F1_2"/>
    <property type="match status" value="1"/>
</dbReference>
<accession>A0ABD3XEU3</accession>
<keyword evidence="10 11" id="KW-0807">Transducer</keyword>
<evidence type="ECO:0000313" key="14">
    <source>
        <dbReference type="EMBL" id="KAL3883492.1"/>
    </source>
</evidence>
<evidence type="ECO:0000256" key="7">
    <source>
        <dbReference type="ARBA" id="ARBA00023157"/>
    </source>
</evidence>
<keyword evidence="8 11" id="KW-0675">Receptor</keyword>
<reference evidence="14 15" key="1">
    <citation type="submission" date="2024-11" db="EMBL/GenBank/DDBJ databases">
        <title>Chromosome-level genome assembly of the freshwater bivalve Anodonta woodiana.</title>
        <authorList>
            <person name="Chen X."/>
        </authorList>
    </citation>
    <scope>NUCLEOTIDE SEQUENCE [LARGE SCALE GENOMIC DNA]</scope>
    <source>
        <strain evidence="14">MN2024</strain>
        <tissue evidence="14">Gills</tissue>
    </source>
</reference>
<keyword evidence="4 12" id="KW-1133">Transmembrane helix</keyword>
<sequence length="494" mass="56132">MESTLNVLSENVSVPNGNYSDIIFLSNISNSSHFLSTEEMLLAKLGPRRQNLHWAVILLILYSLLFISGTLGNICTCIVIARNGYMHTTTNYYLFSLAISDVLMLLLGLPQEAYTIWEAYPWRLGEAFCIIKALVTELTSNASVLTITAFTMERYFAICHPLKAQKIADLSRSVKIILGIWVISLLCALPYPLHTKIFYYILDANQVPLADSLICNIPDKYYETMSYIFQLSTFVFFVFPMTVITVLYVLIALELRKATLQRASSGDTGKSASPNVPAQSRKAVLRMLIAVVVAFFVCWAPFHAQRLFTIYNRHWTPFLLELQSTLFYVSGVLYFVSSTVNPIFYNLMSRRYREAFKDVICKCRRKRAISLYGSSVYQYYAGKSVRHKSPTTHTELVEISEERSSLLEDNEKANETISGRISKNRLDINNGIQRSPRIKTCNHAFWTDKRNGNHICRACHRPVDGKRLSKPVSITYESIELLQRGISDETNASG</sequence>
<feature type="transmembrane region" description="Helical" evidence="12">
    <location>
        <begin position="92"/>
        <end position="110"/>
    </location>
</feature>
<evidence type="ECO:0000256" key="9">
    <source>
        <dbReference type="ARBA" id="ARBA00023180"/>
    </source>
</evidence>
<feature type="transmembrane region" description="Helical" evidence="12">
    <location>
        <begin position="52"/>
        <end position="80"/>
    </location>
</feature>
<dbReference type="CDD" id="cd15134">
    <property type="entry name" value="7tmA_capaR"/>
    <property type="match status" value="1"/>
</dbReference>
<protein>
    <recommendedName>
        <fullName evidence="13">G-protein coupled receptors family 1 profile domain-containing protein</fullName>
    </recommendedName>
</protein>
<dbReference type="AlphaFoldDB" id="A0ABD3XEU3"/>
<keyword evidence="7" id="KW-1015">Disulfide bond</keyword>
<evidence type="ECO:0000256" key="3">
    <source>
        <dbReference type="ARBA" id="ARBA00022692"/>
    </source>
</evidence>
<dbReference type="PANTHER" id="PTHR24243:SF208">
    <property type="entry name" value="PYROKININ-1 RECEPTOR"/>
    <property type="match status" value="1"/>
</dbReference>
<evidence type="ECO:0000256" key="5">
    <source>
        <dbReference type="ARBA" id="ARBA00023040"/>
    </source>
</evidence>
<dbReference type="GO" id="GO:0005886">
    <property type="term" value="C:plasma membrane"/>
    <property type="evidence" value="ECO:0007669"/>
    <property type="project" value="UniProtKB-SubCell"/>
</dbReference>
<organism evidence="14 15">
    <name type="scientific">Sinanodonta woodiana</name>
    <name type="common">Chinese pond mussel</name>
    <name type="synonym">Anodonta woodiana</name>
    <dbReference type="NCBI Taxonomy" id="1069815"/>
    <lineage>
        <taxon>Eukaryota</taxon>
        <taxon>Metazoa</taxon>
        <taxon>Spiralia</taxon>
        <taxon>Lophotrochozoa</taxon>
        <taxon>Mollusca</taxon>
        <taxon>Bivalvia</taxon>
        <taxon>Autobranchia</taxon>
        <taxon>Heteroconchia</taxon>
        <taxon>Palaeoheterodonta</taxon>
        <taxon>Unionida</taxon>
        <taxon>Unionoidea</taxon>
        <taxon>Unionidae</taxon>
        <taxon>Unioninae</taxon>
        <taxon>Sinanodonta</taxon>
    </lineage>
</organism>
<gene>
    <name evidence="14" type="ORF">ACJMK2_029749</name>
</gene>
<dbReference type="PROSITE" id="PS00237">
    <property type="entry name" value="G_PROTEIN_RECEP_F1_1"/>
    <property type="match status" value="1"/>
</dbReference>
<dbReference type="Gene3D" id="1.20.1070.10">
    <property type="entry name" value="Rhodopsin 7-helix transmembrane proteins"/>
    <property type="match status" value="1"/>
</dbReference>
<evidence type="ECO:0000256" key="10">
    <source>
        <dbReference type="ARBA" id="ARBA00023224"/>
    </source>
</evidence>
<evidence type="ECO:0000256" key="12">
    <source>
        <dbReference type="SAM" id="Phobius"/>
    </source>
</evidence>
<feature type="domain" description="G-protein coupled receptors family 1 profile" evidence="13">
    <location>
        <begin position="72"/>
        <end position="345"/>
    </location>
</feature>
<keyword evidence="3 11" id="KW-0812">Transmembrane</keyword>
<keyword evidence="5 11" id="KW-0297">G-protein coupled receptor</keyword>
<feature type="transmembrane region" description="Helical" evidence="12">
    <location>
        <begin position="283"/>
        <end position="302"/>
    </location>
</feature>
<evidence type="ECO:0000256" key="4">
    <source>
        <dbReference type="ARBA" id="ARBA00022989"/>
    </source>
</evidence>
<feature type="transmembrane region" description="Helical" evidence="12">
    <location>
        <begin position="173"/>
        <end position="193"/>
    </location>
</feature>
<dbReference type="PRINTS" id="PR00237">
    <property type="entry name" value="GPCRRHODOPSN"/>
</dbReference>
<dbReference type="InterPro" id="IPR017452">
    <property type="entry name" value="GPCR_Rhodpsn_7TM"/>
</dbReference>
<proteinExistence type="inferred from homology"/>
<evidence type="ECO:0000256" key="8">
    <source>
        <dbReference type="ARBA" id="ARBA00023170"/>
    </source>
</evidence>
<evidence type="ECO:0000313" key="15">
    <source>
        <dbReference type="Proteomes" id="UP001634394"/>
    </source>
</evidence>
<dbReference type="GO" id="GO:0008188">
    <property type="term" value="F:neuropeptide receptor activity"/>
    <property type="evidence" value="ECO:0007669"/>
    <property type="project" value="UniProtKB-ARBA"/>
</dbReference>
<comment type="subcellular location">
    <subcellularLocation>
        <location evidence="1">Cell membrane</location>
        <topology evidence="1">Multi-pass membrane protein</topology>
    </subcellularLocation>
</comment>
<dbReference type="SMART" id="SM01381">
    <property type="entry name" value="7TM_GPCR_Srsx"/>
    <property type="match status" value="1"/>
</dbReference>
<dbReference type="EMBL" id="JBJQND010000003">
    <property type="protein sequence ID" value="KAL3883492.1"/>
    <property type="molecule type" value="Genomic_DNA"/>
</dbReference>
<dbReference type="Proteomes" id="UP001634394">
    <property type="component" value="Unassembled WGS sequence"/>
</dbReference>
<feature type="transmembrane region" description="Helical" evidence="12">
    <location>
        <begin position="227"/>
        <end position="253"/>
    </location>
</feature>
<comment type="caution">
    <text evidence="14">The sequence shown here is derived from an EMBL/GenBank/DDBJ whole genome shotgun (WGS) entry which is preliminary data.</text>
</comment>
<name>A0ABD3XEU3_SINWO</name>
<evidence type="ECO:0000256" key="1">
    <source>
        <dbReference type="ARBA" id="ARBA00004651"/>
    </source>
</evidence>
<dbReference type="InterPro" id="IPR005390">
    <property type="entry name" value="NeuromedU_rcpt"/>
</dbReference>
<evidence type="ECO:0000259" key="13">
    <source>
        <dbReference type="PROSITE" id="PS50262"/>
    </source>
</evidence>
<dbReference type="SUPFAM" id="SSF81321">
    <property type="entry name" value="Family A G protein-coupled receptor-like"/>
    <property type="match status" value="1"/>
</dbReference>
<keyword evidence="15" id="KW-1185">Reference proteome</keyword>
<keyword evidence="9" id="KW-0325">Glycoprotein</keyword>
<keyword evidence="6 12" id="KW-0472">Membrane</keyword>
<evidence type="ECO:0000256" key="2">
    <source>
        <dbReference type="ARBA" id="ARBA00022475"/>
    </source>
</evidence>
<feature type="transmembrane region" description="Helical" evidence="12">
    <location>
        <begin position="130"/>
        <end position="152"/>
    </location>
</feature>
<evidence type="ECO:0000256" key="6">
    <source>
        <dbReference type="ARBA" id="ARBA00023136"/>
    </source>
</evidence>
<dbReference type="PANTHER" id="PTHR24243">
    <property type="entry name" value="G-PROTEIN COUPLED RECEPTOR"/>
    <property type="match status" value="1"/>
</dbReference>